<evidence type="ECO:0000313" key="1">
    <source>
        <dbReference type="EMBL" id="QNF31115.1"/>
    </source>
</evidence>
<dbReference type="Proteomes" id="UP000515490">
    <property type="component" value="Chromosome"/>
</dbReference>
<dbReference type="PANTHER" id="PTHR31047:SF0">
    <property type="entry name" value="MEIOTICALLY UP-REGULATED GENE 157 PROTEIN"/>
    <property type="match status" value="1"/>
</dbReference>
<protein>
    <submittedName>
        <fullName evidence="1">Glycoside hydrolase family 125 protein</fullName>
    </submittedName>
</protein>
<accession>A0ABX6SDN1</accession>
<dbReference type="PANTHER" id="PTHR31047">
    <property type="entry name" value="MEIOTICALLY UP-REGULATED GENE 157 PROTEIN"/>
    <property type="match status" value="1"/>
</dbReference>
<dbReference type="GO" id="GO:0016787">
    <property type="term" value="F:hydrolase activity"/>
    <property type="evidence" value="ECO:0007669"/>
    <property type="project" value="UniProtKB-KW"/>
</dbReference>
<dbReference type="EMBL" id="CP055263">
    <property type="protein sequence ID" value="QNF31115.1"/>
    <property type="molecule type" value="Genomic_DNA"/>
</dbReference>
<sequence length="112" mass="13014">MFAVVVLEYAKEISEIIGEQELCKECDKFAIEIRNGIEKYGTINHPLYGRVYVYETDGKGNYVIMDDANVPSLLSIPYLGYCNYTHETYLNRRKLILSRENRIIMKGRKLVV</sequence>
<keyword evidence="2" id="KW-1185">Reference proteome</keyword>
<reference evidence="1 2" key="1">
    <citation type="submission" date="2020-06" db="EMBL/GenBank/DDBJ databases">
        <title>Metabacillus dokdonensis sp. nov., isolated from the rhizosphere of Elymus tsukushiensis, a plant native to the Dokdo Islands, Republic of Korea.</title>
        <authorList>
            <person name="Lee S.Y."/>
            <person name="Hwang Y.J."/>
            <person name="Son J.S."/>
            <person name="Ghim S.Y."/>
        </authorList>
    </citation>
    <scope>NUCLEOTIDE SEQUENCE [LARGE SCALE GENOMIC DNA]</scope>
    <source>
        <strain evidence="1 2">KUDC1714</strain>
    </source>
</reference>
<dbReference type="Gene3D" id="1.50.10.10">
    <property type="match status" value="1"/>
</dbReference>
<evidence type="ECO:0000313" key="2">
    <source>
        <dbReference type="Proteomes" id="UP000515490"/>
    </source>
</evidence>
<dbReference type="InterPro" id="IPR012341">
    <property type="entry name" value="6hp_glycosidase-like_sf"/>
</dbReference>
<gene>
    <name evidence="1" type="ORF">HUW50_23240</name>
</gene>
<proteinExistence type="predicted"/>
<dbReference type="SUPFAM" id="SSF48208">
    <property type="entry name" value="Six-hairpin glycosidases"/>
    <property type="match status" value="1"/>
</dbReference>
<name>A0ABX6SDN1_9BACI</name>
<dbReference type="Pfam" id="PF06824">
    <property type="entry name" value="Glyco_hydro_125"/>
    <property type="match status" value="1"/>
</dbReference>
<keyword evidence="1" id="KW-0378">Hydrolase</keyword>
<organism evidence="1 2">
    <name type="scientific">Metabacillus elymi</name>
    <dbReference type="NCBI Taxonomy" id="2745198"/>
    <lineage>
        <taxon>Bacteria</taxon>
        <taxon>Bacillati</taxon>
        <taxon>Bacillota</taxon>
        <taxon>Bacilli</taxon>
        <taxon>Bacillales</taxon>
        <taxon>Bacillaceae</taxon>
        <taxon>Metabacillus</taxon>
    </lineage>
</organism>
<dbReference type="SMART" id="SM01149">
    <property type="entry name" value="DUF1237"/>
    <property type="match status" value="1"/>
</dbReference>
<dbReference type="InterPro" id="IPR008313">
    <property type="entry name" value="GH125"/>
</dbReference>
<dbReference type="InterPro" id="IPR008928">
    <property type="entry name" value="6-hairpin_glycosidase_sf"/>
</dbReference>